<dbReference type="OrthoDB" id="548795at2759"/>
<dbReference type="InterPro" id="IPR055308">
    <property type="entry name" value="TEX47-like"/>
</dbReference>
<gene>
    <name evidence="1" type="ORF">MARPO_0033s0003</name>
</gene>
<evidence type="ECO:0000313" key="1">
    <source>
        <dbReference type="EMBL" id="PTQ41571.1"/>
    </source>
</evidence>
<proteinExistence type="predicted"/>
<organism evidence="1 2">
    <name type="scientific">Marchantia polymorpha</name>
    <name type="common">Common liverwort</name>
    <name type="synonym">Marchantia aquatica</name>
    <dbReference type="NCBI Taxonomy" id="3197"/>
    <lineage>
        <taxon>Eukaryota</taxon>
        <taxon>Viridiplantae</taxon>
        <taxon>Streptophyta</taxon>
        <taxon>Embryophyta</taxon>
        <taxon>Marchantiophyta</taxon>
        <taxon>Marchantiopsida</taxon>
        <taxon>Marchantiidae</taxon>
        <taxon>Marchantiales</taxon>
        <taxon>Marchantiaceae</taxon>
        <taxon>Marchantia</taxon>
    </lineage>
</organism>
<evidence type="ECO:0008006" key="3">
    <source>
        <dbReference type="Google" id="ProtNLM"/>
    </source>
</evidence>
<dbReference type="Proteomes" id="UP000244005">
    <property type="component" value="Unassembled WGS sequence"/>
</dbReference>
<keyword evidence="2" id="KW-1185">Reference proteome</keyword>
<dbReference type="PANTHER" id="PTHR34035:SF1">
    <property type="entry name" value="TESTIS-EXPRESSED PROTEIN 47"/>
    <property type="match status" value="1"/>
</dbReference>
<dbReference type="AlphaFoldDB" id="A0A2R6X640"/>
<reference evidence="2" key="1">
    <citation type="journal article" date="2017" name="Cell">
        <title>Insights into land plant evolution garnered from the Marchantia polymorpha genome.</title>
        <authorList>
            <person name="Bowman J.L."/>
            <person name="Kohchi T."/>
            <person name="Yamato K.T."/>
            <person name="Jenkins J."/>
            <person name="Shu S."/>
            <person name="Ishizaki K."/>
            <person name="Yamaoka S."/>
            <person name="Nishihama R."/>
            <person name="Nakamura Y."/>
            <person name="Berger F."/>
            <person name="Adam C."/>
            <person name="Aki S.S."/>
            <person name="Althoff F."/>
            <person name="Araki T."/>
            <person name="Arteaga-Vazquez M.A."/>
            <person name="Balasubrmanian S."/>
            <person name="Barry K."/>
            <person name="Bauer D."/>
            <person name="Boehm C.R."/>
            <person name="Briginshaw L."/>
            <person name="Caballero-Perez J."/>
            <person name="Catarino B."/>
            <person name="Chen F."/>
            <person name="Chiyoda S."/>
            <person name="Chovatia M."/>
            <person name="Davies K.M."/>
            <person name="Delmans M."/>
            <person name="Demura T."/>
            <person name="Dierschke T."/>
            <person name="Dolan L."/>
            <person name="Dorantes-Acosta A.E."/>
            <person name="Eklund D.M."/>
            <person name="Florent S.N."/>
            <person name="Flores-Sandoval E."/>
            <person name="Fujiyama A."/>
            <person name="Fukuzawa H."/>
            <person name="Galik B."/>
            <person name="Grimanelli D."/>
            <person name="Grimwood J."/>
            <person name="Grossniklaus U."/>
            <person name="Hamada T."/>
            <person name="Haseloff J."/>
            <person name="Hetherington A.J."/>
            <person name="Higo A."/>
            <person name="Hirakawa Y."/>
            <person name="Hundley H.N."/>
            <person name="Ikeda Y."/>
            <person name="Inoue K."/>
            <person name="Inoue S.I."/>
            <person name="Ishida S."/>
            <person name="Jia Q."/>
            <person name="Kakita M."/>
            <person name="Kanazawa T."/>
            <person name="Kawai Y."/>
            <person name="Kawashima T."/>
            <person name="Kennedy M."/>
            <person name="Kinose K."/>
            <person name="Kinoshita T."/>
            <person name="Kohara Y."/>
            <person name="Koide E."/>
            <person name="Komatsu K."/>
            <person name="Kopischke S."/>
            <person name="Kubo M."/>
            <person name="Kyozuka J."/>
            <person name="Lagercrantz U."/>
            <person name="Lin S.S."/>
            <person name="Lindquist E."/>
            <person name="Lipzen A.M."/>
            <person name="Lu C.W."/>
            <person name="De Luna E."/>
            <person name="Martienssen R.A."/>
            <person name="Minamino N."/>
            <person name="Mizutani M."/>
            <person name="Mizutani M."/>
            <person name="Mochizuki N."/>
            <person name="Monte I."/>
            <person name="Mosher R."/>
            <person name="Nagasaki H."/>
            <person name="Nakagami H."/>
            <person name="Naramoto S."/>
            <person name="Nishitani K."/>
            <person name="Ohtani M."/>
            <person name="Okamoto T."/>
            <person name="Okumura M."/>
            <person name="Phillips J."/>
            <person name="Pollak B."/>
            <person name="Reinders A."/>
            <person name="Rovekamp M."/>
            <person name="Sano R."/>
            <person name="Sawa S."/>
            <person name="Schmid M.W."/>
            <person name="Shirakawa M."/>
            <person name="Solano R."/>
            <person name="Spunde A."/>
            <person name="Suetsugu N."/>
            <person name="Sugano S."/>
            <person name="Sugiyama A."/>
            <person name="Sun R."/>
            <person name="Suzuki Y."/>
            <person name="Takenaka M."/>
            <person name="Takezawa D."/>
            <person name="Tomogane H."/>
            <person name="Tsuzuki M."/>
            <person name="Ueda T."/>
            <person name="Umeda M."/>
            <person name="Ward J.M."/>
            <person name="Watanabe Y."/>
            <person name="Yazaki K."/>
            <person name="Yokoyama R."/>
            <person name="Yoshitake Y."/>
            <person name="Yotsui I."/>
            <person name="Zachgo S."/>
            <person name="Schmutz J."/>
        </authorList>
    </citation>
    <scope>NUCLEOTIDE SEQUENCE [LARGE SCALE GENOMIC DNA]</scope>
    <source>
        <strain evidence="2">Tak-1</strain>
    </source>
</reference>
<name>A0A2R6X640_MARPO</name>
<sequence>MEAFMLNIHMQRSTLLDTFYENLQATAKKGPAVSRLLYVAKTKEKESTKQRVAAYHEEILKKAAGNLNKVSGFLTVYPTCCYCCVEAETPHLMALLKAFQLSASNPSAILEGFCVLSYTEEIQGRAFPSWMTVYVNVPPPAAAATPSADPVVEEDFPDKWNTEVSDLNINMLKWGRQLSEMDKNSQTLALESLRATAEDLLPYDPTVLTNLTNSPRAPKLEEILELMGQHMTILFDYDMVWPIAHLPIHLL</sequence>
<protein>
    <recommendedName>
        <fullName evidence="3">BLUF domain-containing protein</fullName>
    </recommendedName>
</protein>
<dbReference type="EMBL" id="KZ772705">
    <property type="protein sequence ID" value="PTQ41571.1"/>
    <property type="molecule type" value="Genomic_DNA"/>
</dbReference>
<evidence type="ECO:0000313" key="2">
    <source>
        <dbReference type="Proteomes" id="UP000244005"/>
    </source>
</evidence>
<dbReference type="OMA" id="RLFMQWY"/>
<dbReference type="PANTHER" id="PTHR34035">
    <property type="entry name" value="TESTIS-EXPRESSED PROTEIN 47"/>
    <property type="match status" value="1"/>
</dbReference>
<accession>A0A2R6X640</accession>
<dbReference type="Gramene" id="Mp1g16570.1">
    <property type="protein sequence ID" value="Mp1g16570.1.cds"/>
    <property type="gene ID" value="Mp1g16570"/>
</dbReference>
<dbReference type="Pfam" id="PF24787">
    <property type="entry name" value="TEX47"/>
    <property type="match status" value="1"/>
</dbReference>